<dbReference type="PANTHER" id="PTHR24421:SF10">
    <property type="entry name" value="NITRATE_NITRITE SENSOR PROTEIN NARQ"/>
    <property type="match status" value="1"/>
</dbReference>
<evidence type="ECO:0000313" key="12">
    <source>
        <dbReference type="Proteomes" id="UP001500879"/>
    </source>
</evidence>
<feature type="domain" description="Signal transduction histidine kinase subgroup 3 dimerisation and phosphoacceptor" evidence="10">
    <location>
        <begin position="36"/>
        <end position="97"/>
    </location>
</feature>
<keyword evidence="8" id="KW-0902">Two-component regulatory system</keyword>
<dbReference type="InterPro" id="IPR011712">
    <property type="entry name" value="Sig_transdc_His_kin_sub3_dim/P"/>
</dbReference>
<keyword evidence="4" id="KW-0808">Transferase</keyword>
<feature type="domain" description="Histidine kinase/HSP90-like ATPase" evidence="9">
    <location>
        <begin position="146"/>
        <end position="237"/>
    </location>
</feature>
<dbReference type="Gene3D" id="1.20.5.1930">
    <property type="match status" value="1"/>
</dbReference>
<dbReference type="EC" id="2.7.13.3" evidence="2"/>
<proteinExistence type="predicted"/>
<dbReference type="Pfam" id="PF02518">
    <property type="entry name" value="HATPase_c"/>
    <property type="match status" value="1"/>
</dbReference>
<dbReference type="PANTHER" id="PTHR24421">
    <property type="entry name" value="NITRATE/NITRITE SENSOR PROTEIN NARX-RELATED"/>
    <property type="match status" value="1"/>
</dbReference>
<gene>
    <name evidence="11" type="ORF">GCM10010357_36650</name>
</gene>
<dbReference type="Proteomes" id="UP001500879">
    <property type="component" value="Unassembled WGS sequence"/>
</dbReference>
<evidence type="ECO:0000256" key="6">
    <source>
        <dbReference type="ARBA" id="ARBA00022777"/>
    </source>
</evidence>
<dbReference type="InterPro" id="IPR050482">
    <property type="entry name" value="Sensor_HK_TwoCompSys"/>
</dbReference>
<dbReference type="EMBL" id="BAAABX010000042">
    <property type="protein sequence ID" value="GAA0412196.1"/>
    <property type="molecule type" value="Genomic_DNA"/>
</dbReference>
<evidence type="ECO:0000256" key="7">
    <source>
        <dbReference type="ARBA" id="ARBA00022840"/>
    </source>
</evidence>
<evidence type="ECO:0000256" key="3">
    <source>
        <dbReference type="ARBA" id="ARBA00022553"/>
    </source>
</evidence>
<keyword evidence="6" id="KW-0418">Kinase</keyword>
<sequence length="239" mass="25272">MNRLRPRLSPLTAAFCGVRRRDAERARAAAAVREAERLRLAGELHDFVAHQVAAMTLLAKAAGTVTPDERAAAPLRDIQRAGDEALATARRLLRVLGQDRPHRTPLHGLDRVRELAEDFRRAHPDTRVELWVDPDLGAEPVPGLAASVHRIVAEALANSARHCPGARAVAVSLRRSAGQVSVSVRDECAEAPAVPRRAPGGGSGLGLVGIAERADAIGGSLTAGPVPGGWEVLAVLPVH</sequence>
<evidence type="ECO:0000256" key="2">
    <source>
        <dbReference type="ARBA" id="ARBA00012438"/>
    </source>
</evidence>
<dbReference type="SUPFAM" id="SSF55874">
    <property type="entry name" value="ATPase domain of HSP90 chaperone/DNA topoisomerase II/histidine kinase"/>
    <property type="match status" value="1"/>
</dbReference>
<dbReference type="RefSeq" id="WP_344025570.1">
    <property type="nucleotide sequence ID" value="NZ_BAAABX010000042.1"/>
</dbReference>
<keyword evidence="12" id="KW-1185">Reference proteome</keyword>
<accession>A0ABN0YV47</accession>
<organism evidence="11 12">
    <name type="scientific">Streptomyces luteireticuli</name>
    <dbReference type="NCBI Taxonomy" id="173858"/>
    <lineage>
        <taxon>Bacteria</taxon>
        <taxon>Bacillati</taxon>
        <taxon>Actinomycetota</taxon>
        <taxon>Actinomycetes</taxon>
        <taxon>Kitasatosporales</taxon>
        <taxon>Streptomycetaceae</taxon>
        <taxon>Streptomyces</taxon>
    </lineage>
</organism>
<evidence type="ECO:0000256" key="8">
    <source>
        <dbReference type="ARBA" id="ARBA00023012"/>
    </source>
</evidence>
<evidence type="ECO:0000256" key="1">
    <source>
        <dbReference type="ARBA" id="ARBA00000085"/>
    </source>
</evidence>
<comment type="catalytic activity">
    <reaction evidence="1">
        <text>ATP + protein L-histidine = ADP + protein N-phospho-L-histidine.</text>
        <dbReference type="EC" id="2.7.13.3"/>
    </reaction>
</comment>
<evidence type="ECO:0000259" key="9">
    <source>
        <dbReference type="Pfam" id="PF02518"/>
    </source>
</evidence>
<keyword evidence="3" id="KW-0597">Phosphoprotein</keyword>
<evidence type="ECO:0000313" key="11">
    <source>
        <dbReference type="EMBL" id="GAA0412196.1"/>
    </source>
</evidence>
<dbReference type="InterPro" id="IPR036890">
    <property type="entry name" value="HATPase_C_sf"/>
</dbReference>
<protein>
    <recommendedName>
        <fullName evidence="2">histidine kinase</fullName>
        <ecNumber evidence="2">2.7.13.3</ecNumber>
    </recommendedName>
</protein>
<keyword evidence="7" id="KW-0067">ATP-binding</keyword>
<comment type="caution">
    <text evidence="11">The sequence shown here is derived from an EMBL/GenBank/DDBJ whole genome shotgun (WGS) entry which is preliminary data.</text>
</comment>
<reference evidence="11 12" key="1">
    <citation type="journal article" date="2019" name="Int. J. Syst. Evol. Microbiol.">
        <title>The Global Catalogue of Microorganisms (GCM) 10K type strain sequencing project: providing services to taxonomists for standard genome sequencing and annotation.</title>
        <authorList>
            <consortium name="The Broad Institute Genomics Platform"/>
            <consortium name="The Broad Institute Genome Sequencing Center for Infectious Disease"/>
            <person name="Wu L."/>
            <person name="Ma J."/>
        </authorList>
    </citation>
    <scope>NUCLEOTIDE SEQUENCE [LARGE SCALE GENOMIC DNA]</scope>
    <source>
        <strain evidence="11 12">JCM 4788</strain>
    </source>
</reference>
<evidence type="ECO:0000256" key="4">
    <source>
        <dbReference type="ARBA" id="ARBA00022679"/>
    </source>
</evidence>
<dbReference type="Gene3D" id="3.30.565.10">
    <property type="entry name" value="Histidine kinase-like ATPase, C-terminal domain"/>
    <property type="match status" value="1"/>
</dbReference>
<keyword evidence="5" id="KW-0547">Nucleotide-binding</keyword>
<evidence type="ECO:0000259" key="10">
    <source>
        <dbReference type="Pfam" id="PF07730"/>
    </source>
</evidence>
<dbReference type="InterPro" id="IPR003594">
    <property type="entry name" value="HATPase_dom"/>
</dbReference>
<name>A0ABN0YV47_9ACTN</name>
<evidence type="ECO:0000256" key="5">
    <source>
        <dbReference type="ARBA" id="ARBA00022741"/>
    </source>
</evidence>
<dbReference type="Pfam" id="PF07730">
    <property type="entry name" value="HisKA_3"/>
    <property type="match status" value="1"/>
</dbReference>